<gene>
    <name evidence="2" type="ORF">CKO42_08975</name>
</gene>
<comment type="caution">
    <text evidence="2">The sequence shown here is derived from an EMBL/GenBank/DDBJ whole genome shotgun (WGS) entry which is preliminary data.</text>
</comment>
<dbReference type="InterPro" id="IPR041633">
    <property type="entry name" value="Polbeta"/>
</dbReference>
<dbReference type="InterPro" id="IPR043519">
    <property type="entry name" value="NT_sf"/>
</dbReference>
<reference evidence="2 3" key="1">
    <citation type="journal article" date="2020" name="Microorganisms">
        <title>Osmotic Adaptation and Compatible Solute Biosynthesis of Phototrophic Bacteria as Revealed from Genome Analyses.</title>
        <authorList>
            <person name="Imhoff J.F."/>
            <person name="Rahn T."/>
            <person name="Kunzel S."/>
            <person name="Keller A."/>
            <person name="Neulinger S.C."/>
        </authorList>
    </citation>
    <scope>NUCLEOTIDE SEQUENCE [LARGE SCALE GENOMIC DNA]</scope>
    <source>
        <strain evidence="2 3">DSM 25653</strain>
    </source>
</reference>
<evidence type="ECO:0000313" key="3">
    <source>
        <dbReference type="Proteomes" id="UP001138768"/>
    </source>
</evidence>
<dbReference type="Proteomes" id="UP001138768">
    <property type="component" value="Unassembled WGS sequence"/>
</dbReference>
<name>A0A9X0W7P4_9GAMM</name>
<evidence type="ECO:0000259" key="1">
    <source>
        <dbReference type="Pfam" id="PF18765"/>
    </source>
</evidence>
<feature type="domain" description="Polymerase beta nucleotidyltransferase" evidence="1">
    <location>
        <begin position="21"/>
        <end position="104"/>
    </location>
</feature>
<dbReference type="PANTHER" id="PTHR33933">
    <property type="entry name" value="NUCLEOTIDYLTRANSFERASE"/>
    <property type="match status" value="1"/>
</dbReference>
<dbReference type="RefSeq" id="WP_200242388.1">
    <property type="nucleotide sequence ID" value="NZ_NRRY01000011.1"/>
</dbReference>
<dbReference type="Pfam" id="PF18765">
    <property type="entry name" value="Polbeta"/>
    <property type="match status" value="1"/>
</dbReference>
<evidence type="ECO:0000313" key="2">
    <source>
        <dbReference type="EMBL" id="MBK1618567.1"/>
    </source>
</evidence>
<organism evidence="2 3">
    <name type="scientific">Lamprobacter modestohalophilus</name>
    <dbReference type="NCBI Taxonomy" id="1064514"/>
    <lineage>
        <taxon>Bacteria</taxon>
        <taxon>Pseudomonadati</taxon>
        <taxon>Pseudomonadota</taxon>
        <taxon>Gammaproteobacteria</taxon>
        <taxon>Chromatiales</taxon>
        <taxon>Chromatiaceae</taxon>
        <taxon>Lamprobacter</taxon>
    </lineage>
</organism>
<accession>A0A9X0W7P4</accession>
<sequence length="107" mass="12010">MIDRQTIESAAHRLVGAARAPMKVILFGSYAVGRARDDSDLDLLVVERELPAPADEYNRLRGAIGAIGVGVDLLLYSQQEFERRQHWQTSPVYDAVREGQILYERPA</sequence>
<dbReference type="CDD" id="cd05403">
    <property type="entry name" value="NT_KNTase_like"/>
    <property type="match status" value="1"/>
</dbReference>
<keyword evidence="3" id="KW-1185">Reference proteome</keyword>
<proteinExistence type="predicted"/>
<protein>
    <submittedName>
        <fullName evidence="2">DNA polymerase subunit beta</fullName>
    </submittedName>
</protein>
<dbReference type="SUPFAM" id="SSF81301">
    <property type="entry name" value="Nucleotidyltransferase"/>
    <property type="match status" value="1"/>
</dbReference>
<dbReference type="InterPro" id="IPR052548">
    <property type="entry name" value="Type_VII_TA_antitoxin"/>
</dbReference>
<dbReference type="PANTHER" id="PTHR33933:SF1">
    <property type="entry name" value="PROTEIN ADENYLYLTRANSFERASE MNTA-RELATED"/>
    <property type="match status" value="1"/>
</dbReference>
<dbReference type="Gene3D" id="3.30.460.10">
    <property type="entry name" value="Beta Polymerase, domain 2"/>
    <property type="match status" value="1"/>
</dbReference>
<dbReference type="EMBL" id="NRRY01000011">
    <property type="protein sequence ID" value="MBK1618567.1"/>
    <property type="molecule type" value="Genomic_DNA"/>
</dbReference>
<dbReference type="AlphaFoldDB" id="A0A9X0W7P4"/>